<evidence type="ECO:0000256" key="1">
    <source>
        <dbReference type="SAM" id="Phobius"/>
    </source>
</evidence>
<accession>A0A1M6KHK7</accession>
<dbReference type="Gene3D" id="3.20.20.370">
    <property type="entry name" value="Glycoside hydrolase/deacetylase"/>
    <property type="match status" value="1"/>
</dbReference>
<keyword evidence="1" id="KW-0812">Transmembrane</keyword>
<feature type="domain" description="NodB homology" evidence="2">
    <location>
        <begin position="49"/>
        <end position="178"/>
    </location>
</feature>
<dbReference type="PROSITE" id="PS51677">
    <property type="entry name" value="NODB"/>
    <property type="match status" value="1"/>
</dbReference>
<dbReference type="PANTHER" id="PTHR10587">
    <property type="entry name" value="GLYCOSYL TRANSFERASE-RELATED"/>
    <property type="match status" value="1"/>
</dbReference>
<evidence type="ECO:0000259" key="2">
    <source>
        <dbReference type="PROSITE" id="PS51677"/>
    </source>
</evidence>
<dbReference type="InterPro" id="IPR002509">
    <property type="entry name" value="NODB_dom"/>
</dbReference>
<keyword evidence="1" id="KW-0472">Membrane</keyword>
<keyword evidence="4" id="KW-1185">Reference proteome</keyword>
<dbReference type="AlphaFoldDB" id="A0A1M6KHK7"/>
<dbReference type="InterPro" id="IPR050248">
    <property type="entry name" value="Polysacc_deacetylase_ArnD"/>
</dbReference>
<dbReference type="InterPro" id="IPR011330">
    <property type="entry name" value="Glyco_hydro/deAcase_b/a-brl"/>
</dbReference>
<organism evidence="3 4">
    <name type="scientific">Thermoclostridium caenicola</name>
    <dbReference type="NCBI Taxonomy" id="659425"/>
    <lineage>
        <taxon>Bacteria</taxon>
        <taxon>Bacillati</taxon>
        <taxon>Bacillota</taxon>
        <taxon>Clostridia</taxon>
        <taxon>Eubacteriales</taxon>
        <taxon>Oscillospiraceae</taxon>
        <taxon>Thermoclostridium</taxon>
    </lineage>
</organism>
<dbReference type="Proteomes" id="UP000324781">
    <property type="component" value="Unassembled WGS sequence"/>
</dbReference>
<evidence type="ECO:0000313" key="4">
    <source>
        <dbReference type="Proteomes" id="UP000324781"/>
    </source>
</evidence>
<dbReference type="Pfam" id="PF01522">
    <property type="entry name" value="Polysacc_deac_1"/>
    <property type="match status" value="1"/>
</dbReference>
<dbReference type="PANTHER" id="PTHR10587:SF125">
    <property type="entry name" value="POLYSACCHARIDE DEACETYLASE YHEN-RELATED"/>
    <property type="match status" value="1"/>
</dbReference>
<dbReference type="GO" id="GO:0016810">
    <property type="term" value="F:hydrolase activity, acting on carbon-nitrogen (but not peptide) bonds"/>
    <property type="evidence" value="ECO:0007669"/>
    <property type="project" value="InterPro"/>
</dbReference>
<gene>
    <name evidence="3" type="ORF">SAMN05444373_10803</name>
</gene>
<keyword evidence="1" id="KW-1133">Transmembrane helix</keyword>
<sequence>MKKTRKRILLFLVIVLLLIICTITLYYVSKSRNIQFFGEIITSIPNGDKKIALTFDDGPTENTSAILDKLDEMEVKATFFVCGAEINARPQDAKAIVEAGHELGNHSYSHKRMILKPYAFCKEEVERTNELIWASGYVGEIFFRPPYGKKTFCSPILFKSDWDDHNHVEHRAENCFRS</sequence>
<name>A0A1M6KHK7_9FIRM</name>
<dbReference type="EMBL" id="FQZP01000080">
    <property type="protein sequence ID" value="SHJ58426.1"/>
    <property type="molecule type" value="Genomic_DNA"/>
</dbReference>
<proteinExistence type="predicted"/>
<protein>
    <submittedName>
        <fullName evidence="3">Polysaccharide deacetylase</fullName>
    </submittedName>
</protein>
<feature type="transmembrane region" description="Helical" evidence="1">
    <location>
        <begin position="7"/>
        <end position="28"/>
    </location>
</feature>
<reference evidence="3 4" key="1">
    <citation type="submission" date="2016-11" db="EMBL/GenBank/DDBJ databases">
        <authorList>
            <person name="Varghese N."/>
            <person name="Submissions S."/>
        </authorList>
    </citation>
    <scope>NUCLEOTIDE SEQUENCE [LARGE SCALE GENOMIC DNA]</scope>
    <source>
        <strain evidence="3 4">DSM 19027</strain>
    </source>
</reference>
<dbReference type="SUPFAM" id="SSF88713">
    <property type="entry name" value="Glycoside hydrolase/deacetylase"/>
    <property type="match status" value="1"/>
</dbReference>
<evidence type="ECO:0000313" key="3">
    <source>
        <dbReference type="EMBL" id="SHJ58426.1"/>
    </source>
</evidence>
<dbReference type="GO" id="GO:0005975">
    <property type="term" value="P:carbohydrate metabolic process"/>
    <property type="evidence" value="ECO:0007669"/>
    <property type="project" value="InterPro"/>
</dbReference>
<dbReference type="RefSeq" id="WP_207706859.1">
    <property type="nucleotide sequence ID" value="NZ_FQZP01000080.1"/>
</dbReference>